<evidence type="ECO:0000313" key="13">
    <source>
        <dbReference type="Proteomes" id="UP000019402"/>
    </source>
</evidence>
<dbReference type="CDD" id="cd17574">
    <property type="entry name" value="REC_OmpR"/>
    <property type="match status" value="1"/>
</dbReference>
<feature type="domain" description="Response regulatory" evidence="11">
    <location>
        <begin position="1102"/>
        <end position="1217"/>
    </location>
</feature>
<dbReference type="PROSITE" id="PS50110">
    <property type="entry name" value="RESPONSE_REGULATORY"/>
    <property type="match status" value="1"/>
</dbReference>
<dbReference type="PROSITE" id="PS51257">
    <property type="entry name" value="PROKAR_LIPOPROTEIN"/>
    <property type="match status" value="1"/>
</dbReference>
<dbReference type="Pfam" id="PF02518">
    <property type="entry name" value="HATPase_c"/>
    <property type="match status" value="1"/>
</dbReference>
<sequence>MLLVMRRLNCVLVVLLCFFVFSCVALAQEYQVSYLSVNDGLSHNQVTSIIKDNDGFMWFGTRGGLNRYDGYEFKHYKPSDKGDKTLHHPSVEVLYKAKDGEIYIGTKSAGYSLYRPDKELFMANEYLMENSDLRIISFYEDHQKNIWAGTWSSGLISLSQDQDSVHFYSKIKKVSAIIQTPDSKVWLGSRESIWMKEKDHELQRLKRMKAGFYEITEMAYDESEDCIWCVGWNLGLVKFDYKNLRYTEYEIRGSKGKKLSSYSLLKDKNGKIWVGTWGEGLYTFDQNNDTFQKVNLSQYSQADEMIQPTVILDIFQEDNGDIWLGTHRGIVRLSAKGQFNVAKGWRELGDEKMVSSIVVDSQDKLWMATTDYLYQYSNKRLRRYNMKRNTIDGFSNVGIGQLVYDQGDIFVCFDVGVLLGKKNKDGSFVFVNAQEELKIPGLNGINKVRDIKRYGDELWLATQQKGLYLYVKKGNQYVFKRNFTGANLKGQLKDTRVTGVFRDKNNVMWVSTYKGLYKYNSDESVFISIEDYLQDGKRLQCDIILCSYVDQDNNIWFGTPCGLNQLVQSDEYVFSLKEYTQADGLPDDYINSIIEDDGGDIWVSTNGGLSKLNVKTQAFSNFNQLDGIEGSSFIEAAGCKAKDGVLYFAGDEGVVYFNPKSILYNDYNPEIVVTSFKVLNHEVNYDEKGILSKNINETQRIVLGYKEKEFSIEFASLDYKAPKLNHYAYQLKGYNDRMVYIGSRRHVSFNNLSPGDYTLILKGTNSNGVWSDKQYEVDITIKPAPWKTWYAILIYIVVIFGGVVAISWVGVRQERLTNSIEVERYQRQQETELNEYKFRFFTNISHELRTPLTLILAPINELIKKETQEWESGYLKDKLRLIYQNAKKLHNLIDLLLEFRKMEAGKLKLEVEEVDFKEFAGSVVESFAELAKSKQVVYSGVFDGDDWRCFVDTDKMGMVINNLLSNAFKYAGQPGMVNVKAKSLEDTIVLEVINNGRGISEDELQYLFERFYQADGQHHMGSSGIGLSLIKNYLDLHQAVIKVQSKRNELTSFVITLKKGREHLRDEDIRVCDKRPALPVEPIYSSHKKLTRSLNVGAKGARVLVVEDNAELRSYIVELLEVHYHVLEAENGLEGYELVVEHKPDLVISDVMMPKMDGFELCQKIKLNDTISLTPVILLTAKATPRDQLFGAKKGAEVYMTKPFDPELLLEKSKMLIAGRKKMSVELTQKVVLAPTNAPITSEEQAFLQSAMKVMEQYLGDVNFDAQKLAKEMAMSNSTLYRKTKKIIKKSPAEFIKYIRFQRAAQLIEESNLTISEIAESIGYVDLKSFRKIFKQQYHMTPTEFREQKK</sequence>
<dbReference type="Pfam" id="PF00072">
    <property type="entry name" value="Response_reg"/>
    <property type="match status" value="1"/>
</dbReference>
<organism evidence="12 13">
    <name type="scientific">Saccharicrinis fermentans DSM 9555 = JCM 21142</name>
    <dbReference type="NCBI Taxonomy" id="869213"/>
    <lineage>
        <taxon>Bacteria</taxon>
        <taxon>Pseudomonadati</taxon>
        <taxon>Bacteroidota</taxon>
        <taxon>Bacteroidia</taxon>
        <taxon>Marinilabiliales</taxon>
        <taxon>Marinilabiliaceae</taxon>
        <taxon>Saccharicrinis</taxon>
    </lineage>
</organism>
<dbReference type="InterPro" id="IPR003594">
    <property type="entry name" value="HATPase_dom"/>
</dbReference>
<feature type="transmembrane region" description="Helical" evidence="7">
    <location>
        <begin position="789"/>
        <end position="811"/>
    </location>
</feature>
<proteinExistence type="predicted"/>
<keyword evidence="4" id="KW-0805">Transcription regulation</keyword>
<evidence type="ECO:0000256" key="5">
    <source>
        <dbReference type="ARBA" id="ARBA00023163"/>
    </source>
</evidence>
<dbReference type="Proteomes" id="UP000019402">
    <property type="component" value="Unassembled WGS sequence"/>
</dbReference>
<dbReference type="InterPro" id="IPR018060">
    <property type="entry name" value="HTH_AraC"/>
</dbReference>
<dbReference type="FunFam" id="1.10.287.130:FF:000045">
    <property type="entry name" value="Two-component system sensor histidine kinase/response regulator"/>
    <property type="match status" value="1"/>
</dbReference>
<dbReference type="Gene3D" id="2.130.10.10">
    <property type="entry name" value="YVTN repeat-like/Quinoprotein amine dehydrogenase"/>
    <property type="match status" value="2"/>
</dbReference>
<comment type="catalytic activity">
    <reaction evidence="1">
        <text>ATP + protein L-histidine = ADP + protein N-phospho-L-histidine.</text>
        <dbReference type="EC" id="2.7.13.3"/>
    </reaction>
</comment>
<dbReference type="SUPFAM" id="SSF55874">
    <property type="entry name" value="ATPase domain of HSP90 chaperone/DNA topoisomerase II/histidine kinase"/>
    <property type="match status" value="1"/>
</dbReference>
<dbReference type="InterPro" id="IPR003661">
    <property type="entry name" value="HisK_dim/P_dom"/>
</dbReference>
<dbReference type="Gene3D" id="2.60.40.10">
    <property type="entry name" value="Immunoglobulins"/>
    <property type="match status" value="1"/>
</dbReference>
<dbReference type="SUPFAM" id="SSF52172">
    <property type="entry name" value="CheY-like"/>
    <property type="match status" value="1"/>
</dbReference>
<evidence type="ECO:0000256" key="4">
    <source>
        <dbReference type="ARBA" id="ARBA00023015"/>
    </source>
</evidence>
<evidence type="ECO:0000259" key="11">
    <source>
        <dbReference type="PROSITE" id="PS50110"/>
    </source>
</evidence>
<protein>
    <recommendedName>
        <fullName evidence="2">histidine kinase</fullName>
        <ecNumber evidence="2">2.7.13.3</ecNumber>
    </recommendedName>
</protein>
<dbReference type="InterPro" id="IPR015943">
    <property type="entry name" value="WD40/YVTN_repeat-like_dom_sf"/>
</dbReference>
<dbReference type="GO" id="GO:0000155">
    <property type="term" value="F:phosphorelay sensor kinase activity"/>
    <property type="evidence" value="ECO:0007669"/>
    <property type="project" value="InterPro"/>
</dbReference>
<keyword evidence="7" id="KW-0812">Transmembrane</keyword>
<dbReference type="InterPro" id="IPR004358">
    <property type="entry name" value="Sig_transdc_His_kin-like_C"/>
</dbReference>
<dbReference type="Gene3D" id="1.10.287.130">
    <property type="match status" value="1"/>
</dbReference>
<dbReference type="Gene3D" id="3.40.50.2300">
    <property type="match status" value="1"/>
</dbReference>
<dbReference type="InterPro" id="IPR001789">
    <property type="entry name" value="Sig_transdc_resp-reg_receiver"/>
</dbReference>
<dbReference type="Pfam" id="PF07495">
    <property type="entry name" value="Y_Y_Y"/>
    <property type="match status" value="1"/>
</dbReference>
<evidence type="ECO:0000313" key="12">
    <source>
        <dbReference type="EMBL" id="GAF03318.1"/>
    </source>
</evidence>
<keyword evidence="7" id="KW-1133">Transmembrane helix</keyword>
<evidence type="ECO:0000256" key="1">
    <source>
        <dbReference type="ARBA" id="ARBA00000085"/>
    </source>
</evidence>
<keyword evidence="13" id="KW-1185">Reference proteome</keyword>
<accession>W7Y6N9</accession>
<comment type="caution">
    <text evidence="12">The sequence shown here is derived from an EMBL/GenBank/DDBJ whole genome shotgun (WGS) entry which is preliminary data.</text>
</comment>
<keyword evidence="7" id="KW-0472">Membrane</keyword>
<feature type="domain" description="HTH araC/xylS-type" evidence="9">
    <location>
        <begin position="1249"/>
        <end position="1348"/>
    </location>
</feature>
<gene>
    <name evidence="12" type="ORF">JCM21142_41986</name>
</gene>
<dbReference type="Pfam" id="PF07494">
    <property type="entry name" value="Reg_prop"/>
    <property type="match status" value="3"/>
</dbReference>
<dbReference type="eggNOG" id="COG0745">
    <property type="taxonomic scope" value="Bacteria"/>
</dbReference>
<dbReference type="SUPFAM" id="SSF46689">
    <property type="entry name" value="Homeodomain-like"/>
    <property type="match status" value="1"/>
</dbReference>
<evidence type="ECO:0000259" key="10">
    <source>
        <dbReference type="PROSITE" id="PS50109"/>
    </source>
</evidence>
<dbReference type="SUPFAM" id="SSF47384">
    <property type="entry name" value="Homodimeric domain of signal transducing histidine kinase"/>
    <property type="match status" value="1"/>
</dbReference>
<dbReference type="CDD" id="cd00082">
    <property type="entry name" value="HisKA"/>
    <property type="match status" value="1"/>
</dbReference>
<dbReference type="Gene3D" id="1.10.10.60">
    <property type="entry name" value="Homeodomain-like"/>
    <property type="match status" value="1"/>
</dbReference>
<dbReference type="PROSITE" id="PS01124">
    <property type="entry name" value="HTH_ARAC_FAMILY_2"/>
    <property type="match status" value="1"/>
</dbReference>
<feature type="domain" description="Histidine kinase" evidence="10">
    <location>
        <begin position="843"/>
        <end position="1061"/>
    </location>
</feature>
<keyword evidence="5" id="KW-0804">Transcription</keyword>
<dbReference type="InterPro" id="IPR036097">
    <property type="entry name" value="HisK_dim/P_sf"/>
</dbReference>
<dbReference type="Pfam" id="PF00512">
    <property type="entry name" value="HisKA"/>
    <property type="match status" value="1"/>
</dbReference>
<dbReference type="GO" id="GO:0003700">
    <property type="term" value="F:DNA-binding transcription factor activity"/>
    <property type="evidence" value="ECO:0007669"/>
    <property type="project" value="InterPro"/>
</dbReference>
<dbReference type="EC" id="2.7.13.3" evidence="2"/>
<evidence type="ECO:0000256" key="2">
    <source>
        <dbReference type="ARBA" id="ARBA00012438"/>
    </source>
</evidence>
<dbReference type="EMBL" id="BAMD01000021">
    <property type="protein sequence ID" value="GAF03318.1"/>
    <property type="molecule type" value="Genomic_DNA"/>
</dbReference>
<dbReference type="Gene3D" id="3.30.565.10">
    <property type="entry name" value="Histidine kinase-like ATPase, C-terminal domain"/>
    <property type="match status" value="1"/>
</dbReference>
<evidence type="ECO:0000256" key="6">
    <source>
        <dbReference type="PROSITE-ProRule" id="PRU00169"/>
    </source>
</evidence>
<keyword evidence="3 6" id="KW-0597">Phosphoprotein</keyword>
<dbReference type="SMART" id="SM00387">
    <property type="entry name" value="HATPase_c"/>
    <property type="match status" value="1"/>
</dbReference>
<dbReference type="InterPro" id="IPR011123">
    <property type="entry name" value="Y_Y_Y"/>
</dbReference>
<dbReference type="PANTHER" id="PTHR43547">
    <property type="entry name" value="TWO-COMPONENT HISTIDINE KINASE"/>
    <property type="match status" value="1"/>
</dbReference>
<dbReference type="GO" id="GO:0043565">
    <property type="term" value="F:sequence-specific DNA binding"/>
    <property type="evidence" value="ECO:0007669"/>
    <property type="project" value="InterPro"/>
</dbReference>
<dbReference type="SMART" id="SM00342">
    <property type="entry name" value="HTH_ARAC"/>
    <property type="match status" value="1"/>
</dbReference>
<dbReference type="Pfam" id="PF12833">
    <property type="entry name" value="HTH_18"/>
    <property type="match status" value="1"/>
</dbReference>
<dbReference type="InterPro" id="IPR011110">
    <property type="entry name" value="Reg_prop"/>
</dbReference>
<dbReference type="InterPro" id="IPR036890">
    <property type="entry name" value="HATPase_C_sf"/>
</dbReference>
<dbReference type="SMART" id="SM00448">
    <property type="entry name" value="REC"/>
    <property type="match status" value="1"/>
</dbReference>
<evidence type="ECO:0000256" key="3">
    <source>
        <dbReference type="ARBA" id="ARBA00022553"/>
    </source>
</evidence>
<name>W7Y6N9_9BACT</name>
<dbReference type="InterPro" id="IPR005467">
    <property type="entry name" value="His_kinase_dom"/>
</dbReference>
<dbReference type="PANTHER" id="PTHR43547:SF2">
    <property type="entry name" value="HYBRID SIGNAL TRANSDUCTION HISTIDINE KINASE C"/>
    <property type="match status" value="1"/>
</dbReference>
<dbReference type="SMART" id="SM00388">
    <property type="entry name" value="HisKA"/>
    <property type="match status" value="1"/>
</dbReference>
<reference evidence="12 13" key="1">
    <citation type="journal article" date="2014" name="Genome Announc.">
        <title>Draft Genome Sequence of Cytophaga fermentans JCM 21142T, a Facultative Anaerobe Isolated from Marine Mud.</title>
        <authorList>
            <person name="Starns D."/>
            <person name="Oshima K."/>
            <person name="Suda W."/>
            <person name="Iino T."/>
            <person name="Yuki M."/>
            <person name="Inoue J."/>
            <person name="Kitamura K."/>
            <person name="Iida T."/>
            <person name="Darby A."/>
            <person name="Hattori M."/>
            <person name="Ohkuma M."/>
        </authorList>
    </citation>
    <scope>NUCLEOTIDE SEQUENCE [LARGE SCALE GENOMIC DNA]</scope>
    <source>
        <strain evidence="12 13">JCM 21142</strain>
    </source>
</reference>
<feature type="modified residue" description="4-aspartylphosphate" evidence="6">
    <location>
        <position position="1150"/>
    </location>
</feature>
<dbReference type="PRINTS" id="PR00344">
    <property type="entry name" value="BCTRLSENSOR"/>
</dbReference>
<dbReference type="InterPro" id="IPR013783">
    <property type="entry name" value="Ig-like_fold"/>
</dbReference>
<feature type="chain" id="PRO_5004903986" description="histidine kinase" evidence="8">
    <location>
        <begin position="28"/>
        <end position="1350"/>
    </location>
</feature>
<dbReference type="STRING" id="869213.GCA_000517085_04600"/>
<dbReference type="PROSITE" id="PS50109">
    <property type="entry name" value="HIS_KIN"/>
    <property type="match status" value="1"/>
</dbReference>
<dbReference type="InterPro" id="IPR011006">
    <property type="entry name" value="CheY-like_superfamily"/>
</dbReference>
<dbReference type="eggNOG" id="COG2205">
    <property type="taxonomic scope" value="Bacteria"/>
</dbReference>
<evidence type="ECO:0000256" key="7">
    <source>
        <dbReference type="SAM" id="Phobius"/>
    </source>
</evidence>
<evidence type="ECO:0000256" key="8">
    <source>
        <dbReference type="SAM" id="SignalP"/>
    </source>
</evidence>
<keyword evidence="8" id="KW-0732">Signal</keyword>
<dbReference type="eggNOG" id="COG3292">
    <property type="taxonomic scope" value="Bacteria"/>
</dbReference>
<dbReference type="InterPro" id="IPR009057">
    <property type="entry name" value="Homeodomain-like_sf"/>
</dbReference>
<dbReference type="SUPFAM" id="SSF63829">
    <property type="entry name" value="Calcium-dependent phosphotriesterase"/>
    <property type="match status" value="2"/>
</dbReference>
<feature type="signal peptide" evidence="8">
    <location>
        <begin position="1"/>
        <end position="27"/>
    </location>
</feature>
<dbReference type="FunFam" id="2.60.40.10:FF:000791">
    <property type="entry name" value="Two-component system sensor histidine kinase/response regulator"/>
    <property type="match status" value="1"/>
</dbReference>
<evidence type="ECO:0000259" key="9">
    <source>
        <dbReference type="PROSITE" id="PS01124"/>
    </source>
</evidence>